<evidence type="ECO:0000313" key="6">
    <source>
        <dbReference type="EMBL" id="KAF9529474.1"/>
    </source>
</evidence>
<evidence type="ECO:0000259" key="5">
    <source>
        <dbReference type="PROSITE" id="PS50865"/>
    </source>
</evidence>
<name>A0A9P6JR83_9AGAR</name>
<evidence type="ECO:0000256" key="4">
    <source>
        <dbReference type="PROSITE-ProRule" id="PRU00134"/>
    </source>
</evidence>
<dbReference type="Gene3D" id="6.10.140.2220">
    <property type="match status" value="1"/>
</dbReference>
<comment type="caution">
    <text evidence="6">The sequence shown here is derived from an EMBL/GenBank/DDBJ whole genome shotgun (WGS) entry which is preliminary data.</text>
</comment>
<evidence type="ECO:0000256" key="1">
    <source>
        <dbReference type="ARBA" id="ARBA00022723"/>
    </source>
</evidence>
<evidence type="ECO:0000256" key="2">
    <source>
        <dbReference type="ARBA" id="ARBA00022771"/>
    </source>
</evidence>
<dbReference type="Proteomes" id="UP000807306">
    <property type="component" value="Unassembled WGS sequence"/>
</dbReference>
<keyword evidence="3" id="KW-0862">Zinc</keyword>
<dbReference type="Pfam" id="PF01753">
    <property type="entry name" value="zf-MYND"/>
    <property type="match status" value="1"/>
</dbReference>
<evidence type="ECO:0000256" key="3">
    <source>
        <dbReference type="ARBA" id="ARBA00022833"/>
    </source>
</evidence>
<gene>
    <name evidence="6" type="ORF">CPB83DRAFT_267583</name>
</gene>
<proteinExistence type="predicted"/>
<keyword evidence="1" id="KW-0479">Metal-binding</keyword>
<dbReference type="PROSITE" id="PS50865">
    <property type="entry name" value="ZF_MYND_2"/>
    <property type="match status" value="1"/>
</dbReference>
<dbReference type="PROSITE" id="PS01360">
    <property type="entry name" value="ZF_MYND_1"/>
    <property type="match status" value="1"/>
</dbReference>
<protein>
    <recommendedName>
        <fullName evidence="5">MYND-type domain-containing protein</fullName>
    </recommendedName>
</protein>
<dbReference type="GO" id="GO:0008270">
    <property type="term" value="F:zinc ion binding"/>
    <property type="evidence" value="ECO:0007669"/>
    <property type="project" value="UniProtKB-KW"/>
</dbReference>
<dbReference type="AlphaFoldDB" id="A0A9P6JR83"/>
<organism evidence="6 7">
    <name type="scientific">Crepidotus variabilis</name>
    <dbReference type="NCBI Taxonomy" id="179855"/>
    <lineage>
        <taxon>Eukaryota</taxon>
        <taxon>Fungi</taxon>
        <taxon>Dikarya</taxon>
        <taxon>Basidiomycota</taxon>
        <taxon>Agaricomycotina</taxon>
        <taxon>Agaricomycetes</taxon>
        <taxon>Agaricomycetidae</taxon>
        <taxon>Agaricales</taxon>
        <taxon>Agaricineae</taxon>
        <taxon>Crepidotaceae</taxon>
        <taxon>Crepidotus</taxon>
    </lineage>
</organism>
<sequence>MSKSVNPISPSVFIPLEYADKCSACDKTGVKLKVCVACGEALYCSTDCQRQNWKVHKSSCGRTDRVDFETYYPFLAAIQNACRKSIHKDGFQHAALRHEILNSPNPGSGEDILNLPDGSGDSAQLVFLGNKIDKEDLETFRWWPTAFSPDVRAKLVRRIMAEGLLLPIVFATTLALIGQMYSAEVGDGSLEDGRRVRLHCKKSPIVDIGIAKGVPFNVTNGDRLFYYNSSIDEFIMGQDPKDHYWMYIKTLDGHEYFLDCGMYTFNLAIVVDVSKYLQSTAGPDRGDWVPAYFYSREMEKAIPLSTGRFGYRPKERFSILRNLELRRAMQNNEGPQLYPVLLDWMDKIAGRTCDTSEKQRFSEFFKQSSSIFHVHQRNRQYLNFPKETNDVKLMLDLDPHEAPNSRAEYTEEAEINQRYLKKLTSKLKKGQISGKQWNHAFDRWMSRPHKS</sequence>
<accession>A0A9P6JR83</accession>
<feature type="domain" description="MYND-type" evidence="5">
    <location>
        <begin position="22"/>
        <end position="60"/>
    </location>
</feature>
<keyword evidence="7" id="KW-1185">Reference proteome</keyword>
<keyword evidence="2 4" id="KW-0863">Zinc-finger</keyword>
<reference evidence="6" key="1">
    <citation type="submission" date="2020-11" db="EMBL/GenBank/DDBJ databases">
        <authorList>
            <consortium name="DOE Joint Genome Institute"/>
            <person name="Ahrendt S."/>
            <person name="Riley R."/>
            <person name="Andreopoulos W."/>
            <person name="Labutti K."/>
            <person name="Pangilinan J."/>
            <person name="Ruiz-Duenas F.J."/>
            <person name="Barrasa J.M."/>
            <person name="Sanchez-Garcia M."/>
            <person name="Camarero S."/>
            <person name="Miyauchi S."/>
            <person name="Serrano A."/>
            <person name="Linde D."/>
            <person name="Babiker R."/>
            <person name="Drula E."/>
            <person name="Ayuso-Fernandez I."/>
            <person name="Pacheco R."/>
            <person name="Padilla G."/>
            <person name="Ferreira P."/>
            <person name="Barriuso J."/>
            <person name="Kellner H."/>
            <person name="Castanera R."/>
            <person name="Alfaro M."/>
            <person name="Ramirez L."/>
            <person name="Pisabarro A.G."/>
            <person name="Kuo A."/>
            <person name="Tritt A."/>
            <person name="Lipzen A."/>
            <person name="He G."/>
            <person name="Yan M."/>
            <person name="Ng V."/>
            <person name="Cullen D."/>
            <person name="Martin F."/>
            <person name="Rosso M.-N."/>
            <person name="Henrissat B."/>
            <person name="Hibbett D."/>
            <person name="Martinez A.T."/>
            <person name="Grigoriev I.V."/>
        </authorList>
    </citation>
    <scope>NUCLEOTIDE SEQUENCE</scope>
    <source>
        <strain evidence="6">CBS 506.95</strain>
    </source>
</reference>
<evidence type="ECO:0000313" key="7">
    <source>
        <dbReference type="Proteomes" id="UP000807306"/>
    </source>
</evidence>
<dbReference type="OrthoDB" id="341421at2759"/>
<dbReference type="EMBL" id="MU157846">
    <property type="protein sequence ID" value="KAF9529474.1"/>
    <property type="molecule type" value="Genomic_DNA"/>
</dbReference>
<dbReference type="SUPFAM" id="SSF144232">
    <property type="entry name" value="HIT/MYND zinc finger-like"/>
    <property type="match status" value="1"/>
</dbReference>
<dbReference type="InterPro" id="IPR002893">
    <property type="entry name" value="Znf_MYND"/>
</dbReference>